<name>A0A425D323_APHAT</name>
<reference evidence="2" key="1">
    <citation type="submission" date="2018-07" db="EMBL/GenBank/DDBJ databases">
        <title>Annotation of Aphanomyces astaci genome assembly.</title>
        <authorList>
            <person name="Studholme D.J."/>
        </authorList>
    </citation>
    <scope>NUCLEOTIDE SEQUENCE [LARGE SCALE GENOMIC DNA]</scope>
    <source>
        <strain evidence="2">Pc</strain>
    </source>
</reference>
<dbReference type="Pfam" id="PF00078">
    <property type="entry name" value="RVT_1"/>
    <property type="match status" value="1"/>
</dbReference>
<evidence type="ECO:0000259" key="1">
    <source>
        <dbReference type="Pfam" id="PF00078"/>
    </source>
</evidence>
<sequence>MTDKGLPPQFVSLLDRLHASTNVRFVVNGTRSVTVPQTSGIRQGCPLAPSLFILATEPLLATLQAWAWEHGILLRHGESTYSLICNSHVDDTASFLRHLDSLPVVLKLLDDFGDMPGVQIQLQKSFRLCLNLSHIPLTAYDIPFVSGDDWCLYLDIQVGLGSFVQANWEACYT</sequence>
<evidence type="ECO:0000313" key="2">
    <source>
        <dbReference type="EMBL" id="RQM23684.1"/>
    </source>
</evidence>
<dbReference type="InterPro" id="IPR000477">
    <property type="entry name" value="RT_dom"/>
</dbReference>
<dbReference type="Proteomes" id="UP000284702">
    <property type="component" value="Unassembled WGS sequence"/>
</dbReference>
<comment type="caution">
    <text evidence="2">The sequence shown here is derived from an EMBL/GenBank/DDBJ whole genome shotgun (WGS) entry which is preliminary data.</text>
</comment>
<dbReference type="EMBL" id="MZMZ02002897">
    <property type="protein sequence ID" value="RQM23684.1"/>
    <property type="molecule type" value="Genomic_DNA"/>
</dbReference>
<protein>
    <recommendedName>
        <fullName evidence="1">Reverse transcriptase domain-containing protein</fullName>
    </recommendedName>
</protein>
<accession>A0A425D323</accession>
<keyword evidence="3" id="KW-1185">Reference proteome</keyword>
<proteinExistence type="predicted"/>
<dbReference type="AlphaFoldDB" id="A0A425D323"/>
<gene>
    <name evidence="2" type="ORF">B5M09_012149</name>
</gene>
<feature type="domain" description="Reverse transcriptase" evidence="1">
    <location>
        <begin position="26"/>
        <end position="127"/>
    </location>
</feature>
<organism evidence="2 3">
    <name type="scientific">Aphanomyces astaci</name>
    <name type="common">Crayfish plague agent</name>
    <dbReference type="NCBI Taxonomy" id="112090"/>
    <lineage>
        <taxon>Eukaryota</taxon>
        <taxon>Sar</taxon>
        <taxon>Stramenopiles</taxon>
        <taxon>Oomycota</taxon>
        <taxon>Saprolegniomycetes</taxon>
        <taxon>Saprolegniales</taxon>
        <taxon>Verrucalvaceae</taxon>
        <taxon>Aphanomyces</taxon>
    </lineage>
</organism>
<evidence type="ECO:0000313" key="3">
    <source>
        <dbReference type="Proteomes" id="UP000284702"/>
    </source>
</evidence>